<feature type="compositionally biased region" description="Polar residues" evidence="2">
    <location>
        <begin position="588"/>
        <end position="602"/>
    </location>
</feature>
<feature type="region of interest" description="Disordered" evidence="2">
    <location>
        <begin position="588"/>
        <end position="610"/>
    </location>
</feature>
<dbReference type="InterPro" id="IPR026136">
    <property type="entry name" value="RIPOR3"/>
</dbReference>
<feature type="domain" description="Brix" evidence="3">
    <location>
        <begin position="1082"/>
        <end position="1126"/>
    </location>
</feature>
<evidence type="ECO:0000256" key="2">
    <source>
        <dbReference type="SAM" id="MobiDB-lite"/>
    </source>
</evidence>
<name>A0A8S1H509_9PELO</name>
<dbReference type="PANTHER" id="PTHR15829:SF13">
    <property type="entry name" value="FAM65 N-TERMINAL DOMAIN-CONTAINING PROTEIN"/>
    <property type="match status" value="1"/>
</dbReference>
<dbReference type="PROSITE" id="PS50833">
    <property type="entry name" value="BRIX"/>
    <property type="match status" value="1"/>
</dbReference>
<dbReference type="GO" id="GO:0019843">
    <property type="term" value="F:rRNA binding"/>
    <property type="evidence" value="ECO:0007669"/>
    <property type="project" value="InterPro"/>
</dbReference>
<dbReference type="Pfam" id="PF15903">
    <property type="entry name" value="PL48"/>
    <property type="match status" value="1"/>
</dbReference>
<evidence type="ECO:0000313" key="4">
    <source>
        <dbReference type="EMBL" id="CAD6191366.1"/>
    </source>
</evidence>
<dbReference type="PANTHER" id="PTHR15829">
    <property type="entry name" value="PROTEIN KINASE PKN/PRK1, EFFECTOR"/>
    <property type="match status" value="1"/>
</dbReference>
<comment type="caution">
    <text evidence="4">The sequence shown here is derived from an EMBL/GenBank/DDBJ whole genome shotgun (WGS) entry which is preliminary data.</text>
</comment>
<dbReference type="InterPro" id="IPR007109">
    <property type="entry name" value="Brix"/>
</dbReference>
<dbReference type="InterPro" id="IPR031780">
    <property type="entry name" value="FAM65_N"/>
</dbReference>
<accession>A0A8S1H509</accession>
<evidence type="ECO:0000313" key="5">
    <source>
        <dbReference type="Proteomes" id="UP000835052"/>
    </source>
</evidence>
<keyword evidence="5" id="KW-1185">Reference proteome</keyword>
<proteinExistence type="inferred from homology"/>
<gene>
    <name evidence="4" type="ORF">CAUJ_LOCUS7285</name>
</gene>
<dbReference type="GO" id="GO:0006364">
    <property type="term" value="P:rRNA processing"/>
    <property type="evidence" value="ECO:0007669"/>
    <property type="project" value="InterPro"/>
</dbReference>
<sequence>MSVLADDGELNASPRYLETMLALIEAGPRVSSLSSDVIRRLIGAGSLKSASGSATYASYDAVQYRDNLRKELSSSLDGFSKVQSYHPGWTTNRPQTVFFVSHKKKLLKQVRIARKSSIPSSSSSGLSRVAWLRPYPTGSSSSSFQRDDVCASESAAPDVMYSMTLPRSYGMPSDEVSFGWRNGCLPRPATVGKAQFGHILHNDRRFATIERAKFASSDALLMGPQHHNYVDFDTLQAARRAAMTYEMAPSGGMSVPTSSGSPTSSLMPTKRSEVVFHALNKGFKSFVAHFSAESSRLQSELASAVGQDAKLLHDELLLTEENLALYNERLKKLNKLHETYRSGAYNNMKAKSSSLSELRAAFSSSASAKTDSSTAAIDAELQNLMGRVVVEIKAIVGFARITPGDVFEVQIRHANQKWKTRGKTQPDRTQKWEKSQAVMACQPDASIDVRVSEVRLFKSKSLNDRSFDPCQLFSSQPQLVTMNLNSMGTIKLQLIVTWIPLLASKTSNKTQLVPPPNNENTLERKPRVALREKKRGSAARAAMKEQWRSSTNILDSIYLDVSKTIPSVEAMSTLDLRRTPASTSNLALNSGTLPAPSSSSHFGGSHLPSTIAGKRSQSLAHLTATSSSSPDSIRDFNKKFTSAAANGDTASVGSSAEFSQLLEAIDELLPVAKRLINEYGELQSLLDGLQQWRVWIRRGSQRRSSPSMARSATYMTTSTASDELDDNVLVSNDVHSENDSGIDSLRQQYSPYLNEGMRKKYGESAGRKEGSRFRQLKERRKSLGAMIDASEIEQLYLDSDHFWQTGDDDSKHTASGSAEVDVCLKYHLARITKCMKTLDSIGPDCPLVYTTTETLKRLEVETVTLDDLLRIARTAPALPNIANVLSEIGACAEVQEMWLSTCYPLNTSLLVPRDQLKSQTRLQIAHIVEQTYPHLVNKVSESIVRLFNDNVQDDVGFVTVFHFVGVFKGRNFEPYIENLGHDAWMITLLDTQQPSKVAQVVDRLANVPVVPPLESLKHLGMLLTKDQPVIVTIIERYLRCARGHLLSDLLSSYLCLLEAEQPQARLGALRALQIFDNPRVAKQVMYVADHDKSDFVRQFAKKLAAVFSASPNTNKTKRLDDEMTRI</sequence>
<dbReference type="OrthoDB" id="9999654at2759"/>
<evidence type="ECO:0000256" key="1">
    <source>
        <dbReference type="ARBA" id="ARBA00005744"/>
    </source>
</evidence>
<dbReference type="Proteomes" id="UP000835052">
    <property type="component" value="Unassembled WGS sequence"/>
</dbReference>
<reference evidence="4" key="1">
    <citation type="submission" date="2020-10" db="EMBL/GenBank/DDBJ databases">
        <authorList>
            <person name="Kikuchi T."/>
        </authorList>
    </citation>
    <scope>NUCLEOTIDE SEQUENCE</scope>
    <source>
        <strain evidence="4">NKZ352</strain>
    </source>
</reference>
<evidence type="ECO:0000259" key="3">
    <source>
        <dbReference type="PROSITE" id="PS50833"/>
    </source>
</evidence>
<dbReference type="EMBL" id="CAJGYM010000020">
    <property type="protein sequence ID" value="CAD6191366.1"/>
    <property type="molecule type" value="Genomic_DNA"/>
</dbReference>
<comment type="similarity">
    <text evidence="1">Belongs to the RIPOR family.</text>
</comment>
<dbReference type="AlphaFoldDB" id="A0A8S1H509"/>
<protein>
    <recommendedName>
        <fullName evidence="3">Brix domain-containing protein</fullName>
    </recommendedName>
</protein>
<organism evidence="4 5">
    <name type="scientific">Caenorhabditis auriculariae</name>
    <dbReference type="NCBI Taxonomy" id="2777116"/>
    <lineage>
        <taxon>Eukaryota</taxon>
        <taxon>Metazoa</taxon>
        <taxon>Ecdysozoa</taxon>
        <taxon>Nematoda</taxon>
        <taxon>Chromadorea</taxon>
        <taxon>Rhabditida</taxon>
        <taxon>Rhabditina</taxon>
        <taxon>Rhabditomorpha</taxon>
        <taxon>Rhabditoidea</taxon>
        <taxon>Rhabditidae</taxon>
        <taxon>Peloderinae</taxon>
        <taxon>Caenorhabditis</taxon>
    </lineage>
</organism>